<proteinExistence type="inferred from homology"/>
<protein>
    <recommendedName>
        <fullName evidence="10 12">Adenylosuccinate synthetase</fullName>
        <shortName evidence="10">AMPSase</shortName>
        <shortName evidence="10">AdSS</shortName>
        <ecNumber evidence="10 12">6.3.4.4</ecNumber>
    </recommendedName>
    <alternativeName>
        <fullName evidence="10">IMP--aspartate ligase</fullName>
    </alternativeName>
</protein>
<feature type="binding site" evidence="10">
    <location>
        <position position="225"/>
    </location>
    <ligand>
        <name>IMP</name>
        <dbReference type="ChEBI" id="CHEBI:58053"/>
    </ligand>
</feature>
<evidence type="ECO:0000313" key="13">
    <source>
        <dbReference type="EMBL" id="KAF2456871.1"/>
    </source>
</evidence>
<dbReference type="InterPro" id="IPR042110">
    <property type="entry name" value="Adenylosuccinate_synth_dom2"/>
</dbReference>
<evidence type="ECO:0000256" key="1">
    <source>
        <dbReference type="ARBA" id="ARBA00003779"/>
    </source>
</evidence>
<comment type="function">
    <text evidence="12">Plays an important role in the de novo pathway of purine nucleotide biosynthesis.</text>
</comment>
<dbReference type="AlphaFoldDB" id="A0A6A6NYQ2"/>
<feature type="binding site" evidence="10">
    <location>
        <position position="145"/>
    </location>
    <ligand>
        <name>IMP</name>
        <dbReference type="ChEBI" id="CHEBI:58053"/>
        <note>ligand shared between dimeric partners</note>
    </ligand>
</feature>
<dbReference type="UniPathway" id="UPA00075">
    <property type="reaction ID" value="UER00335"/>
</dbReference>
<dbReference type="NCBIfam" id="NF002223">
    <property type="entry name" value="PRK01117.1"/>
    <property type="match status" value="1"/>
</dbReference>
<feature type="binding site" evidence="10">
    <location>
        <begin position="417"/>
        <end position="419"/>
    </location>
    <ligand>
        <name>GTP</name>
        <dbReference type="ChEBI" id="CHEBI:37565"/>
    </ligand>
</feature>
<keyword evidence="3 10" id="KW-0963">Cytoplasm</keyword>
<feature type="binding site" evidence="10">
    <location>
        <position position="240"/>
    </location>
    <ligand>
        <name>IMP</name>
        <dbReference type="ChEBI" id="CHEBI:58053"/>
    </ligand>
</feature>
<feature type="binding site" evidence="10">
    <location>
        <begin position="12"/>
        <end position="15"/>
    </location>
    <ligand>
        <name>IMP</name>
        <dbReference type="ChEBI" id="CHEBI:58053"/>
    </ligand>
</feature>
<keyword evidence="4 10" id="KW-0436">Ligase</keyword>
<accession>A0A6A6NYQ2</accession>
<dbReference type="PROSITE" id="PS01266">
    <property type="entry name" value="ADENYLOSUCCIN_SYN_1"/>
    <property type="match status" value="1"/>
</dbReference>
<comment type="pathway">
    <text evidence="10 12">Purine metabolism; AMP biosynthesis via de novo pathway; AMP from IMP: step 1/2.</text>
</comment>
<reference evidence="13" key="1">
    <citation type="journal article" date="2020" name="Stud. Mycol.">
        <title>101 Dothideomycetes genomes: a test case for predicting lifestyles and emergence of pathogens.</title>
        <authorList>
            <person name="Haridas S."/>
            <person name="Albert R."/>
            <person name="Binder M."/>
            <person name="Bloem J."/>
            <person name="Labutti K."/>
            <person name="Salamov A."/>
            <person name="Andreopoulos B."/>
            <person name="Baker S."/>
            <person name="Barry K."/>
            <person name="Bills G."/>
            <person name="Bluhm B."/>
            <person name="Cannon C."/>
            <person name="Castanera R."/>
            <person name="Culley D."/>
            <person name="Daum C."/>
            <person name="Ezra D."/>
            <person name="Gonzalez J."/>
            <person name="Henrissat B."/>
            <person name="Kuo A."/>
            <person name="Liang C."/>
            <person name="Lipzen A."/>
            <person name="Lutzoni F."/>
            <person name="Magnuson J."/>
            <person name="Mondo S."/>
            <person name="Nolan M."/>
            <person name="Ohm R."/>
            <person name="Pangilinan J."/>
            <person name="Park H.-J."/>
            <person name="Ramirez L."/>
            <person name="Alfaro M."/>
            <person name="Sun H."/>
            <person name="Tritt A."/>
            <person name="Yoshinaga Y."/>
            <person name="Zwiers L.-H."/>
            <person name="Turgeon B."/>
            <person name="Goodwin S."/>
            <person name="Spatafora J."/>
            <person name="Crous P."/>
            <person name="Grigoriev I."/>
        </authorList>
    </citation>
    <scope>NUCLEOTIDE SEQUENCE</scope>
    <source>
        <strain evidence="13">ATCC 16933</strain>
    </source>
</reference>
<dbReference type="PANTHER" id="PTHR11846:SF0">
    <property type="entry name" value="ADENYLOSUCCINATE SYNTHETASE"/>
    <property type="match status" value="1"/>
</dbReference>
<comment type="similarity">
    <text evidence="10 12">Belongs to the adenylosuccinate synthetase family.</text>
</comment>
<comment type="function">
    <text evidence="10">Plays an important role in the de novo pathway and in the salvage pathway of purine nucleotide biosynthesis. Catalyzes the first commited step in the biosynthesis of AMP from IMP.</text>
</comment>
<dbReference type="EMBL" id="MU001682">
    <property type="protein sequence ID" value="KAF2456871.1"/>
    <property type="molecule type" value="Genomic_DNA"/>
</dbReference>
<keyword evidence="14" id="KW-1185">Reference proteome</keyword>
<dbReference type="Gene3D" id="3.90.170.10">
    <property type="entry name" value="Adenylosuccinate Synthetase, subunit A, domain 3"/>
    <property type="match status" value="1"/>
</dbReference>
<dbReference type="InterPro" id="IPR033128">
    <property type="entry name" value="Adenylosuccin_syn_Lys_AS"/>
</dbReference>
<dbReference type="EC" id="6.3.4.4" evidence="10 12"/>
<dbReference type="FunFam" id="1.10.300.10:FF:000001">
    <property type="entry name" value="Adenylosuccinate synthetase"/>
    <property type="match status" value="1"/>
</dbReference>
<dbReference type="Gene3D" id="3.40.440.10">
    <property type="entry name" value="Adenylosuccinate Synthetase, subunit A, domain 1"/>
    <property type="match status" value="1"/>
</dbReference>
<feature type="binding site" evidence="10">
    <location>
        <position position="307"/>
    </location>
    <ligand>
        <name>GTP</name>
        <dbReference type="ChEBI" id="CHEBI:37565"/>
    </ligand>
</feature>
<evidence type="ECO:0000256" key="7">
    <source>
        <dbReference type="ARBA" id="ARBA00022755"/>
    </source>
</evidence>
<comment type="subunit">
    <text evidence="2 10">Homodimer.</text>
</comment>
<comment type="function">
    <text evidence="1">Plays an important role in the de novo pathway and in the salvage pathway of purine nucleotide biosynthesis. Catalyzes the first committed step in the biosynthesis of AMP from IMP.</text>
</comment>
<dbReference type="InterPro" id="IPR027417">
    <property type="entry name" value="P-loop_NTPase"/>
</dbReference>
<feature type="binding site" evidence="10">
    <location>
        <position position="305"/>
    </location>
    <ligand>
        <name>IMP</name>
        <dbReference type="ChEBI" id="CHEBI:58053"/>
    </ligand>
</feature>
<feature type="active site" description="Proton acceptor" evidence="10">
    <location>
        <position position="12"/>
    </location>
</feature>
<dbReference type="InterPro" id="IPR042111">
    <property type="entry name" value="Adenylosuccinate_synth_dom3"/>
</dbReference>
<dbReference type="NCBIfam" id="TIGR00184">
    <property type="entry name" value="purA"/>
    <property type="match status" value="1"/>
</dbReference>
<gene>
    <name evidence="13" type="ORF">BDY21DRAFT_322296</name>
</gene>
<evidence type="ECO:0000256" key="12">
    <source>
        <dbReference type="RuleBase" id="RU000520"/>
    </source>
</evidence>
<evidence type="ECO:0000256" key="4">
    <source>
        <dbReference type="ARBA" id="ARBA00022598"/>
    </source>
</evidence>
<keyword evidence="7 10" id="KW-0658">Purine biosynthesis</keyword>
<feature type="active site" evidence="11">
    <location>
        <position position="142"/>
    </location>
</feature>
<dbReference type="PROSITE" id="PS00513">
    <property type="entry name" value="ADENYLOSUCCIN_SYN_2"/>
    <property type="match status" value="1"/>
</dbReference>
<evidence type="ECO:0000256" key="9">
    <source>
        <dbReference type="ARBA" id="ARBA00023134"/>
    </source>
</evidence>
<dbReference type="Proteomes" id="UP000799766">
    <property type="component" value="Unassembled WGS sequence"/>
</dbReference>
<comment type="subcellular location">
    <subcellularLocation>
        <location evidence="10">Cytoplasm</location>
    </subcellularLocation>
</comment>
<dbReference type="GO" id="GO:0004019">
    <property type="term" value="F:adenylosuccinate synthase activity"/>
    <property type="evidence" value="ECO:0007669"/>
    <property type="project" value="UniProtKB-UniRule"/>
</dbReference>
<evidence type="ECO:0000256" key="5">
    <source>
        <dbReference type="ARBA" id="ARBA00022723"/>
    </source>
</evidence>
<keyword evidence="8 10" id="KW-0460">Magnesium</keyword>
<dbReference type="GO" id="GO:0005525">
    <property type="term" value="F:GTP binding"/>
    <property type="evidence" value="ECO:0007669"/>
    <property type="project" value="UniProtKB-UniRule"/>
</dbReference>
<feature type="binding site" evidence="10">
    <location>
        <begin position="40"/>
        <end position="43"/>
    </location>
    <ligand>
        <name>IMP</name>
        <dbReference type="ChEBI" id="CHEBI:58053"/>
    </ligand>
</feature>
<dbReference type="InterPro" id="IPR018220">
    <property type="entry name" value="Adenylosuccin_syn_GTP-bd"/>
</dbReference>
<evidence type="ECO:0000256" key="8">
    <source>
        <dbReference type="ARBA" id="ARBA00022842"/>
    </source>
</evidence>
<comment type="caution">
    <text evidence="10">Lacks conserved residue(s) required for the propagation of feature annotation.</text>
</comment>
<comment type="cofactor">
    <cofactor evidence="10">
        <name>Mg(2+)</name>
        <dbReference type="ChEBI" id="CHEBI:18420"/>
    </cofactor>
    <text evidence="10">Binds 1 Mg(2+) ion per subunit.</text>
</comment>
<feature type="binding site" evidence="10">
    <location>
        <begin position="42"/>
        <end position="44"/>
    </location>
    <ligand>
        <name>GTP</name>
        <dbReference type="ChEBI" id="CHEBI:37565"/>
    </ligand>
</feature>
<feature type="binding site" evidence="10">
    <location>
        <position position="131"/>
    </location>
    <ligand>
        <name>IMP</name>
        <dbReference type="ChEBI" id="CHEBI:58053"/>
    </ligand>
</feature>
<feature type="binding site" evidence="10">
    <location>
        <position position="12"/>
    </location>
    <ligand>
        <name>Mg(2+)</name>
        <dbReference type="ChEBI" id="CHEBI:18420"/>
    </ligand>
</feature>
<feature type="binding site" evidence="10">
    <location>
        <begin position="11"/>
        <end position="17"/>
    </location>
    <ligand>
        <name>GTP</name>
        <dbReference type="ChEBI" id="CHEBI:37565"/>
    </ligand>
</feature>
<evidence type="ECO:0000256" key="6">
    <source>
        <dbReference type="ARBA" id="ARBA00022741"/>
    </source>
</evidence>
<evidence type="ECO:0000256" key="2">
    <source>
        <dbReference type="ARBA" id="ARBA00011738"/>
    </source>
</evidence>
<dbReference type="InterPro" id="IPR042109">
    <property type="entry name" value="Adenylosuccinate_synth_dom1"/>
</dbReference>
<dbReference type="GO" id="GO:0000287">
    <property type="term" value="F:magnesium ion binding"/>
    <property type="evidence" value="ECO:0007669"/>
    <property type="project" value="UniProtKB-UniRule"/>
</dbReference>
<dbReference type="FunFam" id="3.90.170.10:FF:000001">
    <property type="entry name" value="Adenylosuccinate synthetase"/>
    <property type="match status" value="1"/>
</dbReference>
<dbReference type="GO" id="GO:0044208">
    <property type="term" value="P:'de novo' AMP biosynthetic process"/>
    <property type="evidence" value="ECO:0007669"/>
    <property type="project" value="UniProtKB-UniRule"/>
</dbReference>
<evidence type="ECO:0000313" key="14">
    <source>
        <dbReference type="Proteomes" id="UP000799766"/>
    </source>
</evidence>
<dbReference type="HAMAP" id="MF_00011">
    <property type="entry name" value="Adenylosucc_synth"/>
    <property type="match status" value="1"/>
</dbReference>
<comment type="catalytic activity">
    <reaction evidence="10 12">
        <text>IMP + L-aspartate + GTP = N(6)-(1,2-dicarboxyethyl)-AMP + GDP + phosphate + 2 H(+)</text>
        <dbReference type="Rhea" id="RHEA:15753"/>
        <dbReference type="ChEBI" id="CHEBI:15378"/>
        <dbReference type="ChEBI" id="CHEBI:29991"/>
        <dbReference type="ChEBI" id="CHEBI:37565"/>
        <dbReference type="ChEBI" id="CHEBI:43474"/>
        <dbReference type="ChEBI" id="CHEBI:57567"/>
        <dbReference type="ChEBI" id="CHEBI:58053"/>
        <dbReference type="ChEBI" id="CHEBI:58189"/>
        <dbReference type="EC" id="6.3.4.4"/>
    </reaction>
</comment>
<sequence length="428" mass="47187">MATIVLGVQFGDEGKGKLIDALLSNGSKFKFCARAAGGDNAGHTVVVEGRKYDFHIIPSGLLSPECLNLIGSGCVVNIPSFFKELSKLQQGGLDATDRIFISDRAHIVFDLHQLADRIEEQELGKGEIGTTKRGIGPCYSTKASRSGVRIGDIFDKELFDGRLRTMHDAFEKRYGKKALKSYDVEDEIKRFDDYREQLRTYVVDQIELIQSVEKSSTPILIEGANALMLDIDSGTYPMVTSSNTGLGGVFTGLSISPFQIDEIIGVVKAYTTRVGSGPFPTEQTENEIGKTLQLVGHEVGVTSGRPRRCGWFDGVLVKYSTAINHYTVFNLTKLDVLDEFDEIKIAVEYKRKGNSISNFPATLKQLSEVEVVYETLAGWKGTGTTKGVTQWTDLPDNAKKYVEFIEKFIGVPVKWIGTGPGRDETIIR</sequence>
<evidence type="ECO:0000256" key="3">
    <source>
        <dbReference type="ARBA" id="ARBA00022490"/>
    </source>
</evidence>
<dbReference type="SUPFAM" id="SSF52540">
    <property type="entry name" value="P-loop containing nucleoside triphosphate hydrolases"/>
    <property type="match status" value="1"/>
</dbReference>
<organism evidence="13 14">
    <name type="scientific">Lineolata rhizophorae</name>
    <dbReference type="NCBI Taxonomy" id="578093"/>
    <lineage>
        <taxon>Eukaryota</taxon>
        <taxon>Fungi</taxon>
        <taxon>Dikarya</taxon>
        <taxon>Ascomycota</taxon>
        <taxon>Pezizomycotina</taxon>
        <taxon>Dothideomycetes</taxon>
        <taxon>Dothideomycetes incertae sedis</taxon>
        <taxon>Lineolatales</taxon>
        <taxon>Lineolataceae</taxon>
        <taxon>Lineolata</taxon>
    </lineage>
</organism>
<keyword evidence="5 10" id="KW-0479">Metal-binding</keyword>
<dbReference type="OrthoDB" id="10265645at2759"/>
<keyword evidence="9 10" id="KW-0342">GTP-binding</keyword>
<feature type="binding site" evidence="10">
    <location>
        <position position="42"/>
    </location>
    <ligand>
        <name>Mg(2+)</name>
        <dbReference type="ChEBI" id="CHEBI:18420"/>
    </ligand>
</feature>
<evidence type="ECO:0000256" key="11">
    <source>
        <dbReference type="PROSITE-ProRule" id="PRU10134"/>
    </source>
</evidence>
<dbReference type="SMART" id="SM00788">
    <property type="entry name" value="Adenylsucc_synt"/>
    <property type="match status" value="1"/>
</dbReference>
<feature type="active site" description="Proton donor" evidence="10">
    <location>
        <position position="43"/>
    </location>
</feature>
<dbReference type="Pfam" id="PF00709">
    <property type="entry name" value="Adenylsucc_synt"/>
    <property type="match status" value="1"/>
</dbReference>
<dbReference type="Gene3D" id="1.10.300.10">
    <property type="entry name" value="Adenylosuccinate Synthetase, subunit A, domain 2"/>
    <property type="match status" value="1"/>
</dbReference>
<dbReference type="PANTHER" id="PTHR11846">
    <property type="entry name" value="ADENYLOSUCCINATE SYNTHETASE"/>
    <property type="match status" value="1"/>
</dbReference>
<evidence type="ECO:0000256" key="10">
    <source>
        <dbReference type="HAMAP-Rule" id="MF_03125"/>
    </source>
</evidence>
<dbReference type="GO" id="GO:0046040">
    <property type="term" value="P:IMP metabolic process"/>
    <property type="evidence" value="ECO:0007669"/>
    <property type="project" value="TreeGrafter"/>
</dbReference>
<dbReference type="InterPro" id="IPR001114">
    <property type="entry name" value="Adenylosuccinate_synthetase"/>
</dbReference>
<dbReference type="GO" id="GO:0005737">
    <property type="term" value="C:cytoplasm"/>
    <property type="evidence" value="ECO:0007669"/>
    <property type="project" value="UniProtKB-SubCell"/>
</dbReference>
<dbReference type="CDD" id="cd03108">
    <property type="entry name" value="AdSS"/>
    <property type="match status" value="1"/>
</dbReference>
<feature type="binding site" evidence="10">
    <location>
        <begin position="333"/>
        <end position="335"/>
    </location>
    <ligand>
        <name>GTP</name>
        <dbReference type="ChEBI" id="CHEBI:37565"/>
    </ligand>
</feature>
<name>A0A6A6NYQ2_9PEZI</name>
<keyword evidence="6 10" id="KW-0547">Nucleotide-binding</keyword>